<keyword evidence="3" id="KW-0560">Oxidoreductase</keyword>
<dbReference type="InterPro" id="IPR052034">
    <property type="entry name" value="NasD-like"/>
</dbReference>
<evidence type="ECO:0000256" key="1">
    <source>
        <dbReference type="ARBA" id="ARBA00022617"/>
    </source>
</evidence>
<dbReference type="Gene3D" id="3.30.413.10">
    <property type="entry name" value="Sulfite Reductase Hemoprotein, domain 1"/>
    <property type="match status" value="1"/>
</dbReference>
<evidence type="ECO:0000313" key="9">
    <source>
        <dbReference type="Proteomes" id="UP000239549"/>
    </source>
</evidence>
<dbReference type="Proteomes" id="UP000239549">
    <property type="component" value="Unassembled WGS sequence"/>
</dbReference>
<sequence length="237" mass="25362">MGEGVFRQRNGMVAVDVVAACGVMTPEQFLALAGKVNELGSFRVKLTTRQTLVVVLEEDKAPALIKALPEMGLVLSPYGDVVRAVKACAGNSALCPRSTGEALDLGIEIQNRYLGKAVPKDFKIAVAGCYRGCVDPHCADFGVVCAGRDFYDVILGGLGGGARPAHGRVVARKATKDSVYAILDFVIENFTRLAEPGEKLCRAMARLGPERFTPPDQLINCKDDAGDNEFKNFLLAD</sequence>
<evidence type="ECO:0000259" key="6">
    <source>
        <dbReference type="Pfam" id="PF01077"/>
    </source>
</evidence>
<dbReference type="Gene3D" id="3.90.480.10">
    <property type="entry name" value="Sulfite Reductase Hemoprotein,Domain 2"/>
    <property type="match status" value="1"/>
</dbReference>
<evidence type="ECO:0000259" key="7">
    <source>
        <dbReference type="Pfam" id="PF03460"/>
    </source>
</evidence>
<dbReference type="InterPro" id="IPR005117">
    <property type="entry name" value="NiRdtase/SiRdtase_haem-b_fer"/>
</dbReference>
<dbReference type="InterPro" id="IPR045854">
    <property type="entry name" value="NO2/SO3_Rdtase_4Fe4S_sf"/>
</dbReference>
<reference evidence="9" key="1">
    <citation type="submission" date="2018-02" db="EMBL/GenBank/DDBJ databases">
        <title>Genome sequence of Desulfocucumis palustris strain NAW-5.</title>
        <authorList>
            <person name="Watanabe M."/>
            <person name="Kojima H."/>
            <person name="Fukui M."/>
        </authorList>
    </citation>
    <scope>NUCLEOTIDE SEQUENCE [LARGE SCALE GENOMIC DNA]</scope>
    <source>
        <strain evidence="9">NAW-5</strain>
    </source>
</reference>
<evidence type="ECO:0000256" key="4">
    <source>
        <dbReference type="ARBA" id="ARBA00023004"/>
    </source>
</evidence>
<organism evidence="8 9">
    <name type="scientific">Desulfocucumis palustris</name>
    <dbReference type="NCBI Taxonomy" id="1898651"/>
    <lineage>
        <taxon>Bacteria</taxon>
        <taxon>Bacillati</taxon>
        <taxon>Bacillota</taxon>
        <taxon>Clostridia</taxon>
        <taxon>Eubacteriales</taxon>
        <taxon>Desulfocucumaceae</taxon>
        <taxon>Desulfocucumis</taxon>
    </lineage>
</organism>
<keyword evidence="4" id="KW-0408">Iron</keyword>
<evidence type="ECO:0000256" key="5">
    <source>
        <dbReference type="ARBA" id="ARBA00023014"/>
    </source>
</evidence>
<dbReference type="GO" id="GO:0016491">
    <property type="term" value="F:oxidoreductase activity"/>
    <property type="evidence" value="ECO:0007669"/>
    <property type="project" value="UniProtKB-KW"/>
</dbReference>
<keyword evidence="9" id="KW-1185">Reference proteome</keyword>
<dbReference type="GO" id="GO:0051536">
    <property type="term" value="F:iron-sulfur cluster binding"/>
    <property type="evidence" value="ECO:0007669"/>
    <property type="project" value="UniProtKB-KW"/>
</dbReference>
<dbReference type="PANTHER" id="PTHR43809:SF1">
    <property type="entry name" value="NITRITE REDUCTASE (NADH) LARGE SUBUNIT"/>
    <property type="match status" value="1"/>
</dbReference>
<dbReference type="SUPFAM" id="SSF56014">
    <property type="entry name" value="Nitrite and sulphite reductase 4Fe-4S domain-like"/>
    <property type="match status" value="1"/>
</dbReference>
<protein>
    <submittedName>
        <fullName evidence="8">Nitrite and sulphite reductase 4Fe-4S region</fullName>
    </submittedName>
</protein>
<feature type="domain" description="Nitrite/sulphite reductase 4Fe-4S" evidence="6">
    <location>
        <begin position="79"/>
        <end position="212"/>
    </location>
</feature>
<dbReference type="Pfam" id="PF03460">
    <property type="entry name" value="NIR_SIR_ferr"/>
    <property type="match status" value="1"/>
</dbReference>
<dbReference type="InterPro" id="IPR036136">
    <property type="entry name" value="Nit/Sulf_reduc_fer-like_dom_sf"/>
</dbReference>
<dbReference type="OrthoDB" id="9800558at2"/>
<dbReference type="RefSeq" id="WP_104373362.1">
    <property type="nucleotide sequence ID" value="NZ_BFAV01000157.1"/>
</dbReference>
<evidence type="ECO:0000256" key="2">
    <source>
        <dbReference type="ARBA" id="ARBA00022723"/>
    </source>
</evidence>
<feature type="domain" description="Nitrite/Sulfite reductase ferredoxin-like" evidence="7">
    <location>
        <begin position="7"/>
        <end position="68"/>
    </location>
</feature>
<dbReference type="GO" id="GO:0020037">
    <property type="term" value="F:heme binding"/>
    <property type="evidence" value="ECO:0007669"/>
    <property type="project" value="InterPro"/>
</dbReference>
<dbReference type="GO" id="GO:0046872">
    <property type="term" value="F:metal ion binding"/>
    <property type="evidence" value="ECO:0007669"/>
    <property type="project" value="UniProtKB-KW"/>
</dbReference>
<name>A0A2L2XHX9_9FIRM</name>
<keyword evidence="5" id="KW-0411">Iron-sulfur</keyword>
<dbReference type="Pfam" id="PF01077">
    <property type="entry name" value="NIR_SIR"/>
    <property type="match status" value="1"/>
</dbReference>
<keyword evidence="1" id="KW-0349">Heme</keyword>
<evidence type="ECO:0000256" key="3">
    <source>
        <dbReference type="ARBA" id="ARBA00023002"/>
    </source>
</evidence>
<accession>A0A2L2XHX9</accession>
<proteinExistence type="predicted"/>
<keyword evidence="2" id="KW-0479">Metal-binding</keyword>
<evidence type="ECO:0000313" key="8">
    <source>
        <dbReference type="EMBL" id="GBF35303.1"/>
    </source>
</evidence>
<dbReference type="AlphaFoldDB" id="A0A2L2XHX9"/>
<comment type="caution">
    <text evidence="8">The sequence shown here is derived from an EMBL/GenBank/DDBJ whole genome shotgun (WGS) entry which is preliminary data.</text>
</comment>
<dbReference type="PANTHER" id="PTHR43809">
    <property type="entry name" value="NITRITE REDUCTASE (NADH) LARGE SUBUNIT"/>
    <property type="match status" value="1"/>
</dbReference>
<dbReference type="EMBL" id="BFAV01000157">
    <property type="protein sequence ID" value="GBF35303.1"/>
    <property type="molecule type" value="Genomic_DNA"/>
</dbReference>
<dbReference type="InterPro" id="IPR006067">
    <property type="entry name" value="NO2/SO3_Rdtase_4Fe4S_dom"/>
</dbReference>
<gene>
    <name evidence="8" type="ORF">DCCM_4426</name>
</gene>
<dbReference type="SUPFAM" id="SSF55124">
    <property type="entry name" value="Nitrite/Sulfite reductase N-terminal domain-like"/>
    <property type="match status" value="1"/>
</dbReference>